<proteinExistence type="predicted"/>
<organism evidence="1">
    <name type="scientific">Trypanosoma vivax (strain Y486)</name>
    <dbReference type="NCBI Taxonomy" id="1055687"/>
    <lineage>
        <taxon>Eukaryota</taxon>
        <taxon>Discoba</taxon>
        <taxon>Euglenozoa</taxon>
        <taxon>Kinetoplastea</taxon>
        <taxon>Metakinetoplastina</taxon>
        <taxon>Trypanosomatida</taxon>
        <taxon>Trypanosomatidae</taxon>
        <taxon>Trypanosoma</taxon>
        <taxon>Duttonella</taxon>
    </lineage>
</organism>
<name>G0U740_TRYVY</name>
<dbReference type="SUPFAM" id="SSF48371">
    <property type="entry name" value="ARM repeat"/>
    <property type="match status" value="1"/>
</dbReference>
<dbReference type="VEuPathDB" id="TriTrypDB:TvY486_1007430"/>
<dbReference type="InterPro" id="IPR016024">
    <property type="entry name" value="ARM-type_fold"/>
</dbReference>
<sequence length="728" mass="80485">MESRWQRMLAASFNDNPDERLRVYSDIASKPCLYTGALPGVWTGVMLRAVQDPWSRIRKLGREEVLRSIAATSTDGGLRAHHTRLIVGLLLDRWPRARDWYEREGLLLLVSGLFTTTLDVAYEENMLAQLLLRIVLPSLPSPQKPVSDAAADVAFKVGNRSKSLSSFTTDYIMKALEVASFGSTDAVDPIVVSGYLNCLTKLLPLHDGLRQLHHCAALYPLLKRLAVHPAASVRQYVAGAWALPSVETYVMVCETTINRADTPSDNDDWWRMVETLLMALQEQLTHYLCFPEQASKLCLVPRSLFIDTLHAVLLLVETARFEVSRMAKQVVPLLTQFVVRFTTPPISLKECFRGRTKPLNGCTSFMTLCLPDFIWFLALRRHVAQKEEAEAVRRVVAEHIVPLLAGGHSADNVANEMVTGRGLAAVLLCTYFPDCCCTPLGKELMNVATDVNTWRASLSGFVSVVKYAADFALTLRQNGKPVQQLLPLWLEWLPGALTHEQCLILEAVKVVIATSTQLSKRKHFSFAYYSSFDAPTMKDSGDDVPLGFHWLKQHFPTVDSLPGAVVPVTPRESEDMASIVDHLHDVVYRNVYASRGTEPSALSAIRSLMCLECEVIPQCEIFATITSAIISRLDSAVPNWHDALQSPGGKVSGTGTAYQGGLGCACDDWDDSDSETNVEGIGTSEEIKDAKCILSALLCNHFKGKEGDLLKSIHSANVENVRALLHHA</sequence>
<dbReference type="AlphaFoldDB" id="G0U740"/>
<accession>G0U740</accession>
<dbReference type="EMBL" id="HE573026">
    <property type="protein sequence ID" value="CCC51697.1"/>
    <property type="molecule type" value="Genomic_DNA"/>
</dbReference>
<gene>
    <name evidence="1" type="ORF">TVY486_1007430</name>
</gene>
<evidence type="ECO:0000313" key="1">
    <source>
        <dbReference type="EMBL" id="CCC51697.1"/>
    </source>
</evidence>
<reference evidence="1" key="1">
    <citation type="journal article" date="2012" name="Proc. Natl. Acad. Sci. U.S.A.">
        <title>Antigenic diversity is generated by distinct evolutionary mechanisms in African trypanosome species.</title>
        <authorList>
            <person name="Jackson A.P."/>
            <person name="Berry A."/>
            <person name="Aslett M."/>
            <person name="Allison H.C."/>
            <person name="Burton P."/>
            <person name="Vavrova-Anderson J."/>
            <person name="Brown R."/>
            <person name="Browne H."/>
            <person name="Corton N."/>
            <person name="Hauser H."/>
            <person name="Gamble J."/>
            <person name="Gilderthorp R."/>
            <person name="Marcello L."/>
            <person name="McQuillan J."/>
            <person name="Otto T.D."/>
            <person name="Quail M.A."/>
            <person name="Sanders M.J."/>
            <person name="van Tonder A."/>
            <person name="Ginger M.L."/>
            <person name="Field M.C."/>
            <person name="Barry J.D."/>
            <person name="Hertz-Fowler C."/>
            <person name="Berriman M."/>
        </authorList>
    </citation>
    <scope>NUCLEOTIDE SEQUENCE</scope>
    <source>
        <strain evidence="1">Y486</strain>
    </source>
</reference>
<dbReference type="OMA" id="CETTINR"/>
<protein>
    <submittedName>
        <fullName evidence="1">Uncharacterized protein</fullName>
    </submittedName>
</protein>